<dbReference type="PANTHER" id="PTHR36042">
    <property type="entry name" value="OS05G0490900 PROTEIN"/>
    <property type="match status" value="1"/>
</dbReference>
<evidence type="ECO:0000313" key="3">
    <source>
        <dbReference type="EMBL" id="CAE0193798.1"/>
    </source>
</evidence>
<evidence type="ECO:0000256" key="1">
    <source>
        <dbReference type="SAM" id="MobiDB-lite"/>
    </source>
</evidence>
<feature type="region of interest" description="Disordered" evidence="1">
    <location>
        <begin position="59"/>
        <end position="78"/>
    </location>
</feature>
<dbReference type="EMBL" id="HBHZ01008948">
    <property type="protein sequence ID" value="CAE0193798.1"/>
    <property type="molecule type" value="Transcribed_RNA"/>
</dbReference>
<name>A0A7S3CGM0_9CHLO</name>
<feature type="region of interest" description="Disordered" evidence="1">
    <location>
        <begin position="1"/>
        <end position="50"/>
    </location>
</feature>
<protein>
    <submittedName>
        <fullName evidence="3">Uncharacterized protein</fullName>
    </submittedName>
</protein>
<accession>A0A7S3CGM0</accession>
<reference evidence="3" key="1">
    <citation type="submission" date="2021-01" db="EMBL/GenBank/DDBJ databases">
        <authorList>
            <person name="Corre E."/>
            <person name="Pelletier E."/>
            <person name="Niang G."/>
            <person name="Scheremetjew M."/>
            <person name="Finn R."/>
            <person name="Kale V."/>
            <person name="Holt S."/>
            <person name="Cochrane G."/>
            <person name="Meng A."/>
            <person name="Brown T."/>
            <person name="Cohen L."/>
        </authorList>
    </citation>
    <scope>NUCLEOTIDE SEQUENCE</scope>
    <source>
        <strain evidence="3">RCC1871</strain>
    </source>
</reference>
<keyword evidence="2" id="KW-0472">Membrane</keyword>
<proteinExistence type="predicted"/>
<organism evidence="3">
    <name type="scientific">Chloropicon roscoffensis</name>
    <dbReference type="NCBI Taxonomy" id="1461544"/>
    <lineage>
        <taxon>Eukaryota</taxon>
        <taxon>Viridiplantae</taxon>
        <taxon>Chlorophyta</taxon>
        <taxon>Chloropicophyceae</taxon>
        <taxon>Chloropicales</taxon>
        <taxon>Chloropicaceae</taxon>
        <taxon>Chloropicon</taxon>
    </lineage>
</organism>
<keyword evidence="2" id="KW-1133">Transmembrane helix</keyword>
<dbReference type="AlphaFoldDB" id="A0A7S3CGM0"/>
<feature type="compositionally biased region" description="Basic and acidic residues" evidence="1">
    <location>
        <begin position="69"/>
        <end position="78"/>
    </location>
</feature>
<sequence length="222" mass="24585">MMTMVAQRARRGVVGKGNKGSLVRAGRSPGDEAAGTRRVSRYAPNNNTGRTRVPLTVVARSGEDPEPSTTKEEEAPLWVRREQEKELREKNQEGKLPFGVYLLASAIIAIAAVRHYARNPGLSSARQSSAFRLLTLSPQPSRHIFFYPTPFSLSLPSDQIASIFEYTYQNPIFSVVPPTSFLYKPILGIFVFTGLPLSAYLFYEAIKSANELSESMDKQDGV</sequence>
<keyword evidence="2" id="KW-0812">Transmembrane</keyword>
<evidence type="ECO:0000256" key="2">
    <source>
        <dbReference type="SAM" id="Phobius"/>
    </source>
</evidence>
<gene>
    <name evidence="3" type="ORF">CROS1456_LOCUS6889</name>
</gene>
<feature type="transmembrane region" description="Helical" evidence="2">
    <location>
        <begin position="181"/>
        <end position="203"/>
    </location>
</feature>
<feature type="transmembrane region" description="Helical" evidence="2">
    <location>
        <begin position="98"/>
        <end position="117"/>
    </location>
</feature>
<dbReference type="PANTHER" id="PTHR36042:SF1">
    <property type="entry name" value="OS05G0490900 PROTEIN"/>
    <property type="match status" value="1"/>
</dbReference>